<feature type="domain" description="HD-GYP" evidence="4">
    <location>
        <begin position="148"/>
        <end position="341"/>
    </location>
</feature>
<dbReference type="Gene3D" id="1.10.3210.10">
    <property type="entry name" value="Hypothetical protein af1432"/>
    <property type="match status" value="1"/>
</dbReference>
<dbReference type="InterPro" id="IPR037522">
    <property type="entry name" value="HD_GYP_dom"/>
</dbReference>
<dbReference type="InterPro" id="IPR035965">
    <property type="entry name" value="PAS-like_dom_sf"/>
</dbReference>
<dbReference type="Gene3D" id="3.30.450.20">
    <property type="entry name" value="PAS domain"/>
    <property type="match status" value="1"/>
</dbReference>
<sequence>MKIEHFENTGIWQPDLRMNTQGLSALLKSSPLGIIGIDLDGKIQFWNKAAEESTGYREEEVIGRSIKVLSADAGEAYEELRRQTLQKQVFTSMPLSATRRDGSAICISYSAAPLFDSENSIIGTVAILFDITEKITLETALKGSLEKMKRVVDETVHALATAIEKRDRYTAGHQERVAQLAKTIAIEMGCFDYDQIKGILTAGMIHDIGKLYVPNEILSKPGRLTDLEFGLIKTHPQAGYEILQEIEFPWPIAQAVQQHHERMDGSGYPAGLIGDDILLEARIVGVADVVEAMSSHRPYRPGKGAECALQEIERGRGSAYDSRIVDACLTVFKNGYLLAPE</sequence>
<dbReference type="Pfam" id="PF00989">
    <property type="entry name" value="PAS"/>
    <property type="match status" value="1"/>
</dbReference>
<feature type="domain" description="PAC" evidence="2">
    <location>
        <begin position="91"/>
        <end position="143"/>
    </location>
</feature>
<dbReference type="PROSITE" id="PS50113">
    <property type="entry name" value="PAC"/>
    <property type="match status" value="1"/>
</dbReference>
<dbReference type="InterPro" id="IPR006674">
    <property type="entry name" value="HD_domain"/>
</dbReference>
<reference evidence="5 6" key="1">
    <citation type="submission" date="2008-05" db="EMBL/GenBank/DDBJ databases">
        <title>Complete sequence of chromosome of Geobacter lovleyi SZ.</title>
        <authorList>
            <consortium name="US DOE Joint Genome Institute"/>
            <person name="Lucas S."/>
            <person name="Copeland A."/>
            <person name="Lapidus A."/>
            <person name="Glavina del Rio T."/>
            <person name="Dalin E."/>
            <person name="Tice H."/>
            <person name="Bruce D."/>
            <person name="Goodwin L."/>
            <person name="Pitluck S."/>
            <person name="Chertkov O."/>
            <person name="Meincke L."/>
            <person name="Brettin T."/>
            <person name="Detter J.C."/>
            <person name="Han C."/>
            <person name="Tapia R."/>
            <person name="Kuske C.R."/>
            <person name="Schmutz J."/>
            <person name="Larimer F."/>
            <person name="Land M."/>
            <person name="Hauser L."/>
            <person name="Kyrpides N."/>
            <person name="Mikhailova N."/>
            <person name="Sung Y."/>
            <person name="Fletcher K.E."/>
            <person name="Ritalahti K.M."/>
            <person name="Loeffler F.E."/>
            <person name="Richardson P."/>
        </authorList>
    </citation>
    <scope>NUCLEOTIDE SEQUENCE [LARGE SCALE GENOMIC DNA]</scope>
    <source>
        <strain evidence="6">ATCC BAA-1151 / DSM 17278 / SZ</strain>
    </source>
</reference>
<dbReference type="CDD" id="cd00130">
    <property type="entry name" value="PAS"/>
    <property type="match status" value="1"/>
</dbReference>
<dbReference type="EMBL" id="CP001089">
    <property type="protein sequence ID" value="ACD97126.1"/>
    <property type="molecule type" value="Genomic_DNA"/>
</dbReference>
<evidence type="ECO:0000313" key="6">
    <source>
        <dbReference type="Proteomes" id="UP000002420"/>
    </source>
</evidence>
<dbReference type="SUPFAM" id="SSF55785">
    <property type="entry name" value="PYP-like sensor domain (PAS domain)"/>
    <property type="match status" value="1"/>
</dbReference>
<dbReference type="SMART" id="SM00091">
    <property type="entry name" value="PAS"/>
    <property type="match status" value="1"/>
</dbReference>
<protein>
    <submittedName>
        <fullName evidence="5">Putative PAS/PAC sensor protein</fullName>
    </submittedName>
</protein>
<dbReference type="InterPro" id="IPR013767">
    <property type="entry name" value="PAS_fold"/>
</dbReference>
<dbReference type="PROSITE" id="PS51831">
    <property type="entry name" value="HD"/>
    <property type="match status" value="1"/>
</dbReference>
<dbReference type="GO" id="GO:0006355">
    <property type="term" value="P:regulation of DNA-templated transcription"/>
    <property type="evidence" value="ECO:0007669"/>
    <property type="project" value="InterPro"/>
</dbReference>
<dbReference type="InterPro" id="IPR003607">
    <property type="entry name" value="HD/PDEase_dom"/>
</dbReference>
<keyword evidence="6" id="KW-1185">Reference proteome</keyword>
<dbReference type="PANTHER" id="PTHR43155">
    <property type="entry name" value="CYCLIC DI-GMP PHOSPHODIESTERASE PA4108-RELATED"/>
    <property type="match status" value="1"/>
</dbReference>
<evidence type="ECO:0000259" key="1">
    <source>
        <dbReference type="PROSITE" id="PS50112"/>
    </source>
</evidence>
<feature type="domain" description="HD" evidence="3">
    <location>
        <begin position="170"/>
        <end position="293"/>
    </location>
</feature>
<dbReference type="SUPFAM" id="SSF109604">
    <property type="entry name" value="HD-domain/PDEase-like"/>
    <property type="match status" value="1"/>
</dbReference>
<proteinExistence type="predicted"/>
<evidence type="ECO:0000259" key="4">
    <source>
        <dbReference type="PROSITE" id="PS51832"/>
    </source>
</evidence>
<dbReference type="Pfam" id="PF13487">
    <property type="entry name" value="HD_5"/>
    <property type="match status" value="1"/>
</dbReference>
<dbReference type="PANTHER" id="PTHR43155:SF2">
    <property type="entry name" value="CYCLIC DI-GMP PHOSPHODIESTERASE PA4108"/>
    <property type="match status" value="1"/>
</dbReference>
<dbReference type="InterPro" id="IPR000700">
    <property type="entry name" value="PAS-assoc_C"/>
</dbReference>
<dbReference type="NCBIfam" id="TIGR00277">
    <property type="entry name" value="HDIG"/>
    <property type="match status" value="1"/>
</dbReference>
<dbReference type="eggNOG" id="COG2206">
    <property type="taxonomic scope" value="Bacteria"/>
</dbReference>
<dbReference type="HOGENOM" id="CLU_000445_92_13_7"/>
<gene>
    <name evidence="5" type="ordered locus">Glov_3421</name>
</gene>
<dbReference type="InterPro" id="IPR006675">
    <property type="entry name" value="HDIG_dom"/>
</dbReference>
<dbReference type="KEGG" id="glo:Glov_3421"/>
<dbReference type="PROSITE" id="PS50112">
    <property type="entry name" value="PAS"/>
    <property type="match status" value="1"/>
</dbReference>
<organism evidence="5 6">
    <name type="scientific">Trichlorobacter lovleyi (strain ATCC BAA-1151 / DSM 17278 / SZ)</name>
    <name type="common">Geobacter lovleyi</name>
    <dbReference type="NCBI Taxonomy" id="398767"/>
    <lineage>
        <taxon>Bacteria</taxon>
        <taxon>Pseudomonadati</taxon>
        <taxon>Thermodesulfobacteriota</taxon>
        <taxon>Desulfuromonadia</taxon>
        <taxon>Geobacterales</taxon>
        <taxon>Geobacteraceae</taxon>
        <taxon>Trichlorobacter</taxon>
    </lineage>
</organism>
<dbReference type="STRING" id="398767.Glov_3421"/>
<dbReference type="AlphaFoldDB" id="B3E223"/>
<name>B3E223_TRIL1</name>
<dbReference type="SMART" id="SM00471">
    <property type="entry name" value="HDc"/>
    <property type="match status" value="1"/>
</dbReference>
<dbReference type="NCBIfam" id="TIGR00229">
    <property type="entry name" value="sensory_box"/>
    <property type="match status" value="1"/>
</dbReference>
<dbReference type="RefSeq" id="WP_012471448.1">
    <property type="nucleotide sequence ID" value="NC_010814.1"/>
</dbReference>
<dbReference type="Proteomes" id="UP000002420">
    <property type="component" value="Chromosome"/>
</dbReference>
<dbReference type="OrthoDB" id="9776250at2"/>
<evidence type="ECO:0000313" key="5">
    <source>
        <dbReference type="EMBL" id="ACD97126.1"/>
    </source>
</evidence>
<evidence type="ECO:0000259" key="3">
    <source>
        <dbReference type="PROSITE" id="PS51831"/>
    </source>
</evidence>
<evidence type="ECO:0000259" key="2">
    <source>
        <dbReference type="PROSITE" id="PS50113"/>
    </source>
</evidence>
<dbReference type="InterPro" id="IPR000014">
    <property type="entry name" value="PAS"/>
</dbReference>
<dbReference type="CDD" id="cd00077">
    <property type="entry name" value="HDc"/>
    <property type="match status" value="1"/>
</dbReference>
<accession>B3E223</accession>
<feature type="domain" description="PAS" evidence="1">
    <location>
        <begin position="19"/>
        <end position="88"/>
    </location>
</feature>
<dbReference type="PROSITE" id="PS51832">
    <property type="entry name" value="HD_GYP"/>
    <property type="match status" value="1"/>
</dbReference>